<name>A0A162C9J4_9CRUS</name>
<feature type="non-terminal residue" evidence="1">
    <location>
        <position position="1"/>
    </location>
</feature>
<accession>A0A162C9J4</accession>
<gene>
    <name evidence="1" type="ORF">APZ42_000382</name>
</gene>
<dbReference type="Proteomes" id="UP000076858">
    <property type="component" value="Unassembled WGS sequence"/>
</dbReference>
<keyword evidence="2" id="KW-1185">Reference proteome</keyword>
<organism evidence="1 2">
    <name type="scientific">Daphnia magna</name>
    <dbReference type="NCBI Taxonomy" id="35525"/>
    <lineage>
        <taxon>Eukaryota</taxon>
        <taxon>Metazoa</taxon>
        <taxon>Ecdysozoa</taxon>
        <taxon>Arthropoda</taxon>
        <taxon>Crustacea</taxon>
        <taxon>Branchiopoda</taxon>
        <taxon>Diplostraca</taxon>
        <taxon>Cladocera</taxon>
        <taxon>Anomopoda</taxon>
        <taxon>Daphniidae</taxon>
        <taxon>Daphnia</taxon>
    </lineage>
</organism>
<proteinExistence type="predicted"/>
<evidence type="ECO:0000313" key="2">
    <source>
        <dbReference type="Proteomes" id="UP000076858"/>
    </source>
</evidence>
<dbReference type="AlphaFoldDB" id="A0A162C9J4"/>
<comment type="caution">
    <text evidence="1">The sequence shown here is derived from an EMBL/GenBank/DDBJ whole genome shotgun (WGS) entry which is preliminary data.</text>
</comment>
<sequence length="90" mass="10602">TFRVVENVVIEHFKSASHIYVRDSYQECISKISLCNVMPVSCEDHLDTLPFLIMEYLQIRFHFESKRLRNIELSKSRINVHAYSKLAKVS</sequence>
<reference evidence="1 2" key="1">
    <citation type="submission" date="2016-03" db="EMBL/GenBank/DDBJ databases">
        <title>EvidentialGene: Evidence-directed Construction of Genes on Genomes.</title>
        <authorList>
            <person name="Gilbert D.G."/>
            <person name="Choi J.-H."/>
            <person name="Mockaitis K."/>
            <person name="Colbourne J."/>
            <person name="Pfrender M."/>
        </authorList>
    </citation>
    <scope>NUCLEOTIDE SEQUENCE [LARGE SCALE GENOMIC DNA]</scope>
    <source>
        <strain evidence="1 2">Xinb3</strain>
        <tissue evidence="1">Complete organism</tissue>
    </source>
</reference>
<evidence type="ECO:0000313" key="1">
    <source>
        <dbReference type="EMBL" id="KZS02541.1"/>
    </source>
</evidence>
<dbReference type="EMBL" id="LRGB01004127">
    <property type="protein sequence ID" value="KZS02541.1"/>
    <property type="molecule type" value="Genomic_DNA"/>
</dbReference>
<protein>
    <submittedName>
        <fullName evidence="1">Uncharacterized protein</fullName>
    </submittedName>
</protein>